<reference evidence="2 3" key="1">
    <citation type="submission" date="2024-04" db="EMBL/GenBank/DDBJ databases">
        <title>Tritrichomonas musculus Genome.</title>
        <authorList>
            <person name="Alves-Ferreira E."/>
            <person name="Grigg M."/>
            <person name="Lorenzi H."/>
            <person name="Galac M."/>
        </authorList>
    </citation>
    <scope>NUCLEOTIDE SEQUENCE [LARGE SCALE GENOMIC DNA]</scope>
    <source>
        <strain evidence="2 3">EAF2021</strain>
    </source>
</reference>
<organism evidence="2 3">
    <name type="scientific">Tritrichomonas musculus</name>
    <dbReference type="NCBI Taxonomy" id="1915356"/>
    <lineage>
        <taxon>Eukaryota</taxon>
        <taxon>Metamonada</taxon>
        <taxon>Parabasalia</taxon>
        <taxon>Tritrichomonadida</taxon>
        <taxon>Tritrichomonadidae</taxon>
        <taxon>Tritrichomonas</taxon>
    </lineage>
</organism>
<evidence type="ECO:0000256" key="1">
    <source>
        <dbReference type="SAM" id="Phobius"/>
    </source>
</evidence>
<dbReference type="Proteomes" id="UP001470230">
    <property type="component" value="Unassembled WGS sequence"/>
</dbReference>
<evidence type="ECO:0008006" key="4">
    <source>
        <dbReference type="Google" id="ProtNLM"/>
    </source>
</evidence>
<evidence type="ECO:0000313" key="2">
    <source>
        <dbReference type="EMBL" id="KAK8886167.1"/>
    </source>
</evidence>
<protein>
    <recommendedName>
        <fullName evidence="4">Thioredoxin domain-containing protein</fullName>
    </recommendedName>
</protein>
<keyword evidence="1" id="KW-0472">Membrane</keyword>
<feature type="transmembrane region" description="Helical" evidence="1">
    <location>
        <begin position="326"/>
        <end position="346"/>
    </location>
</feature>
<accession>A0ABR2K5I7</accession>
<comment type="caution">
    <text evidence="2">The sequence shown here is derived from an EMBL/GenBank/DDBJ whole genome shotgun (WGS) entry which is preliminary data.</text>
</comment>
<keyword evidence="1" id="KW-1133">Transmembrane helix</keyword>
<evidence type="ECO:0000313" key="3">
    <source>
        <dbReference type="Proteomes" id="UP001470230"/>
    </source>
</evidence>
<keyword evidence="3" id="KW-1185">Reference proteome</keyword>
<gene>
    <name evidence="2" type="ORF">M9Y10_041627</name>
</gene>
<keyword evidence="1" id="KW-0812">Transmembrane</keyword>
<name>A0ABR2K5I7_9EUKA</name>
<proteinExistence type="predicted"/>
<sequence>MNAPVLLYFLPDYVPKSNKIISNLRKISDLNSENQSIIFALVNCSIKKQFCNRFAFKDYSSIITIYRKFYQIQKITDATTKEIQNIYEGSFANPSSFCKNFMLSTNATTKSTQFNYPTFVLGFNDESSCLELSKYKTLFPHISFFIRNVEVPKKTHHLKLSLCSNPSKCLTNFHFINEIEFIDEHLFDHFGNWSLSNVSSIKRRLVLIVYNDIVFPNLSSSNNNFPERSQFEPYIQSYKTYFLFGAMPFSFFSASVGQLRDLENTPFMLITNVKKTRFMIVDYTRLNKNQISDKLNSARQGFLELAMEYFFDSKYALQNGYNPKNMLQFAIAAFSVIGFTGFLIIWRACYCIKMINHHKNRHTISI</sequence>
<dbReference type="EMBL" id="JAPFFF010000007">
    <property type="protein sequence ID" value="KAK8886167.1"/>
    <property type="molecule type" value="Genomic_DNA"/>
</dbReference>